<dbReference type="PROSITE" id="PS51176">
    <property type="entry name" value="PDH_ADH"/>
    <property type="match status" value="1"/>
</dbReference>
<sequence>MEQLTFSFFGLGLIGGSIARAIRASHPDCFIRACDTDSSTLRLALEEGVIDEASERIDEENGMTFTDCDFLFLCAPVSQNDSNLRLIRKFLLSEGRTHSNCILTDVGSVKSTIHASIEELGLTSCFIGGHPMAGSERIGFQNSKASLLENAYYILTPTPDVSGEQAERYAALVKAMGAIPLILDYRQHDYVTAAISHLPHVIASSLVNLVKASDNEDGIMKLVAAGGFKDITRIASSSTVMWQQICLTNKENISQLLERYISSLEKVKDEIDRSDAAQLYHFFDTARSYRDSFIDASSGPIKRVYTINVEIPDEAGSLASVATLLALNHISIKNIGIVHNRESEDGVLRIEFYEEASIEKAEKLLGSRGYMVFLKK</sequence>
<feature type="domain" description="ACT" evidence="11">
    <location>
        <begin position="306"/>
        <end position="376"/>
    </location>
</feature>
<evidence type="ECO:0000256" key="9">
    <source>
        <dbReference type="ARBA" id="ARBA00049260"/>
    </source>
</evidence>
<organism evidence="12 13">
    <name type="scientific">Eisenbergiella tayi</name>
    <dbReference type="NCBI Taxonomy" id="1432052"/>
    <lineage>
        <taxon>Bacteria</taxon>
        <taxon>Bacillati</taxon>
        <taxon>Bacillota</taxon>
        <taxon>Clostridia</taxon>
        <taxon>Lachnospirales</taxon>
        <taxon>Lachnospiraceae</taxon>
        <taxon>Eisenbergiella</taxon>
    </lineage>
</organism>
<evidence type="ECO:0000256" key="2">
    <source>
        <dbReference type="ARBA" id="ARBA00007964"/>
    </source>
</evidence>
<evidence type="ECO:0000256" key="1">
    <source>
        <dbReference type="ARBA" id="ARBA00005067"/>
    </source>
</evidence>
<keyword evidence="7" id="KW-0520">NAD</keyword>
<dbReference type="GO" id="GO:0070403">
    <property type="term" value="F:NAD+ binding"/>
    <property type="evidence" value="ECO:0007669"/>
    <property type="project" value="InterPro"/>
</dbReference>
<evidence type="ECO:0000256" key="5">
    <source>
        <dbReference type="ARBA" id="ARBA00022498"/>
    </source>
</evidence>
<evidence type="ECO:0000256" key="3">
    <source>
        <dbReference type="ARBA" id="ARBA00012068"/>
    </source>
</evidence>
<dbReference type="Proteomes" id="UP000095003">
    <property type="component" value="Unassembled WGS sequence"/>
</dbReference>
<dbReference type="InterPro" id="IPR003099">
    <property type="entry name" value="Prephen_DH"/>
</dbReference>
<comment type="caution">
    <text evidence="12">The sequence shown here is derived from an EMBL/GenBank/DDBJ whole genome shotgun (WGS) entry which is preliminary data.</text>
</comment>
<evidence type="ECO:0000256" key="8">
    <source>
        <dbReference type="ARBA" id="ARBA00023141"/>
    </source>
</evidence>
<dbReference type="Pfam" id="PF02153">
    <property type="entry name" value="PDH_N"/>
    <property type="match status" value="1"/>
</dbReference>
<evidence type="ECO:0000313" key="13">
    <source>
        <dbReference type="Proteomes" id="UP000095003"/>
    </source>
</evidence>
<dbReference type="Gene3D" id="1.10.3660.10">
    <property type="entry name" value="6-phosphogluconate dehydrogenase C-terminal like domain"/>
    <property type="match status" value="1"/>
</dbReference>
<dbReference type="InterPro" id="IPR008927">
    <property type="entry name" value="6-PGluconate_DH-like_C_sf"/>
</dbReference>
<dbReference type="GeneID" id="93304232"/>
<dbReference type="FunFam" id="1.10.3660.10:FF:000003">
    <property type="entry name" value="Prephenate dehydrogenase"/>
    <property type="match status" value="1"/>
</dbReference>
<dbReference type="SUPFAM" id="SSF55021">
    <property type="entry name" value="ACT-like"/>
    <property type="match status" value="1"/>
</dbReference>
<dbReference type="RefSeq" id="WP_044969119.1">
    <property type="nucleotide sequence ID" value="NZ_DBFYTC010000018.1"/>
</dbReference>
<dbReference type="GO" id="GO:0004665">
    <property type="term" value="F:prephenate dehydrogenase (NADP+) activity"/>
    <property type="evidence" value="ECO:0007669"/>
    <property type="project" value="InterPro"/>
</dbReference>
<dbReference type="InterPro" id="IPR050812">
    <property type="entry name" value="Preph/Arog_dehydrog"/>
</dbReference>
<evidence type="ECO:0000256" key="6">
    <source>
        <dbReference type="ARBA" id="ARBA00023002"/>
    </source>
</evidence>
<keyword evidence="6" id="KW-0560">Oxidoreductase</keyword>
<dbReference type="Gene3D" id="3.40.50.720">
    <property type="entry name" value="NAD(P)-binding Rossmann-like Domain"/>
    <property type="match status" value="1"/>
</dbReference>
<accession>A0A1E3A0I3</accession>
<dbReference type="SUPFAM" id="SSF48179">
    <property type="entry name" value="6-phosphogluconate dehydrogenase C-terminal domain-like"/>
    <property type="match status" value="1"/>
</dbReference>
<evidence type="ECO:0000256" key="4">
    <source>
        <dbReference type="ARBA" id="ARBA00016891"/>
    </source>
</evidence>
<dbReference type="Pfam" id="PF20463">
    <property type="entry name" value="PDH_C"/>
    <property type="match status" value="1"/>
</dbReference>
<keyword evidence="5" id="KW-0827">Tyrosine biosynthesis</keyword>
<feature type="domain" description="Prephenate/arogenate dehydrogenase" evidence="10">
    <location>
        <begin position="4"/>
        <end position="301"/>
    </location>
</feature>
<dbReference type="AlphaFoldDB" id="A0A1E3A0I3"/>
<evidence type="ECO:0000256" key="7">
    <source>
        <dbReference type="ARBA" id="ARBA00023027"/>
    </source>
</evidence>
<protein>
    <recommendedName>
        <fullName evidence="4">Prephenate dehydrogenase</fullName>
        <ecNumber evidence="3">1.3.1.12</ecNumber>
    </recommendedName>
</protein>
<comment type="pathway">
    <text evidence="1">Amino-acid biosynthesis; L-tyrosine biosynthesis; (4-hydroxyphenyl)pyruvate from prephenate (NAD(+) route): step 1/1.</text>
</comment>
<dbReference type="PATRIC" id="fig|1432052.3.peg.7070"/>
<proteinExistence type="inferred from homology"/>
<dbReference type="PANTHER" id="PTHR21363:SF0">
    <property type="entry name" value="PREPHENATE DEHYDROGENASE [NADP(+)]"/>
    <property type="match status" value="1"/>
</dbReference>
<keyword evidence="8" id="KW-0028">Amino-acid biosynthesis</keyword>
<dbReference type="EC" id="1.3.1.12" evidence="3"/>
<evidence type="ECO:0000259" key="10">
    <source>
        <dbReference type="PROSITE" id="PS51176"/>
    </source>
</evidence>
<comment type="catalytic activity">
    <reaction evidence="9">
        <text>prephenate + NAD(+) = 3-(4-hydroxyphenyl)pyruvate + CO2 + NADH</text>
        <dbReference type="Rhea" id="RHEA:13869"/>
        <dbReference type="ChEBI" id="CHEBI:16526"/>
        <dbReference type="ChEBI" id="CHEBI:29934"/>
        <dbReference type="ChEBI" id="CHEBI:36242"/>
        <dbReference type="ChEBI" id="CHEBI:57540"/>
        <dbReference type="ChEBI" id="CHEBI:57945"/>
        <dbReference type="EC" id="1.3.1.12"/>
    </reaction>
</comment>
<dbReference type="GO" id="GO:0006571">
    <property type="term" value="P:tyrosine biosynthetic process"/>
    <property type="evidence" value="ECO:0007669"/>
    <property type="project" value="UniProtKB-UniPathway"/>
</dbReference>
<comment type="similarity">
    <text evidence="2">Belongs to the prephenate/arogenate dehydrogenase family.</text>
</comment>
<reference evidence="12 13" key="1">
    <citation type="submission" date="2016-07" db="EMBL/GenBank/DDBJ databases">
        <title>Characterization of isolates of Eisenbergiella tayi derived from blood cultures, using whole genome sequencing.</title>
        <authorList>
            <person name="Burdz T."/>
            <person name="Wiebe D."/>
            <person name="Huynh C."/>
            <person name="Bernard K."/>
        </authorList>
    </citation>
    <scope>NUCLEOTIDE SEQUENCE [LARGE SCALE GENOMIC DNA]</scope>
    <source>
        <strain evidence="12 13">NML 120489</strain>
    </source>
</reference>
<dbReference type="GO" id="GO:0008977">
    <property type="term" value="F:prephenate dehydrogenase (NAD+) activity"/>
    <property type="evidence" value="ECO:0007669"/>
    <property type="project" value="UniProtKB-EC"/>
</dbReference>
<dbReference type="InterPro" id="IPR046826">
    <property type="entry name" value="PDH_N"/>
</dbReference>
<dbReference type="EMBL" id="MCGI01000010">
    <property type="protein sequence ID" value="ODM02263.1"/>
    <property type="molecule type" value="Genomic_DNA"/>
</dbReference>
<dbReference type="UniPathway" id="UPA00122">
    <property type="reaction ID" value="UER00961"/>
</dbReference>
<keyword evidence="8" id="KW-0057">Aromatic amino acid biosynthesis</keyword>
<dbReference type="PANTHER" id="PTHR21363">
    <property type="entry name" value="PREPHENATE DEHYDROGENASE"/>
    <property type="match status" value="1"/>
</dbReference>
<dbReference type="InterPro" id="IPR036291">
    <property type="entry name" value="NAD(P)-bd_dom_sf"/>
</dbReference>
<dbReference type="InterPro" id="IPR046825">
    <property type="entry name" value="PDH_C"/>
</dbReference>
<gene>
    <name evidence="12" type="ORF">BEH84_06406</name>
</gene>
<evidence type="ECO:0000259" key="11">
    <source>
        <dbReference type="PROSITE" id="PS51671"/>
    </source>
</evidence>
<name>A0A1E3A0I3_9FIRM</name>
<dbReference type="InterPro" id="IPR002912">
    <property type="entry name" value="ACT_dom"/>
</dbReference>
<dbReference type="PROSITE" id="PS51671">
    <property type="entry name" value="ACT"/>
    <property type="match status" value="1"/>
</dbReference>
<dbReference type="SUPFAM" id="SSF51735">
    <property type="entry name" value="NAD(P)-binding Rossmann-fold domains"/>
    <property type="match status" value="1"/>
</dbReference>
<evidence type="ECO:0000313" key="12">
    <source>
        <dbReference type="EMBL" id="ODM02263.1"/>
    </source>
</evidence>
<dbReference type="InterPro" id="IPR045865">
    <property type="entry name" value="ACT-like_dom_sf"/>
</dbReference>